<dbReference type="STRING" id="511.UZ73_12235"/>
<reference evidence="2 4" key="2">
    <citation type="submission" date="2018-05" db="EMBL/GenBank/DDBJ databases">
        <authorList>
            <person name="Lanie J.A."/>
            <person name="Ng W.-L."/>
            <person name="Kazmierczak K.M."/>
            <person name="Andrzejewski T.M."/>
            <person name="Davidsen T.M."/>
            <person name="Wayne K.J."/>
            <person name="Tettelin H."/>
            <person name="Glass J.I."/>
            <person name="Rusch D."/>
            <person name="Podicherti R."/>
            <person name="Tsui H.-C.T."/>
            <person name="Winkler M.E."/>
        </authorList>
    </citation>
    <scope>NUCLEOTIDE SEQUENCE [LARGE SCALE GENOMIC DNA]</scope>
    <source>
        <strain evidence="2 4">YBY</strain>
    </source>
</reference>
<evidence type="ECO:0000313" key="5">
    <source>
        <dbReference type="Proteomes" id="UP001211866"/>
    </source>
</evidence>
<gene>
    <name evidence="2" type="ORF">DF183_12725</name>
    <name evidence="3" type="ORF">M2J83_19445</name>
</gene>
<evidence type="ECO:0000259" key="1">
    <source>
        <dbReference type="Pfam" id="PF25191"/>
    </source>
</evidence>
<dbReference type="AlphaFoldDB" id="A0A0M7EZ98"/>
<name>A0A0M7EZ98_ALCFA</name>
<dbReference type="RefSeq" id="WP_042485780.1">
    <property type="nucleotide sequence ID" value="NZ_CAXOJJ010000024.1"/>
</dbReference>
<proteinExistence type="predicted"/>
<reference evidence="3 5" key="3">
    <citation type="submission" date="2022-05" db="EMBL/GenBank/DDBJ databases">
        <title>Complete sequence of strain NY11312.</title>
        <authorList>
            <person name="Zhou D."/>
        </authorList>
    </citation>
    <scope>NUCLEOTIDE SEQUENCE [LARGE SCALE GENOMIC DNA]</scope>
    <source>
        <strain evidence="3 5">NY11312</strain>
    </source>
</reference>
<dbReference type="Proteomes" id="UP001211866">
    <property type="component" value="Chromosome"/>
</dbReference>
<evidence type="ECO:0000313" key="2">
    <source>
        <dbReference type="EMBL" id="PWE14013.1"/>
    </source>
</evidence>
<evidence type="ECO:0000313" key="3">
    <source>
        <dbReference type="EMBL" id="WBM37941.1"/>
    </source>
</evidence>
<accession>A0A0S2JSF5</accession>
<dbReference type="Proteomes" id="UP000245216">
    <property type="component" value="Unassembled WGS sequence"/>
</dbReference>
<reference evidence="2 4" key="1">
    <citation type="submission" date="2018-05" db="EMBL/GenBank/DDBJ databases">
        <title>Genome Sequence of an Efficient Indole-Degrading Bacterium, Alcaligenes sp.YBY.</title>
        <authorList>
            <person name="Yang B."/>
        </authorList>
    </citation>
    <scope>NUCLEOTIDE SEQUENCE [LARGE SCALE GENOMIC DNA]</scope>
    <source>
        <strain evidence="2 4">YBY</strain>
    </source>
</reference>
<organism evidence="2 4">
    <name type="scientific">Alcaligenes faecalis</name>
    <dbReference type="NCBI Taxonomy" id="511"/>
    <lineage>
        <taxon>Bacteria</taxon>
        <taxon>Pseudomonadati</taxon>
        <taxon>Pseudomonadota</taxon>
        <taxon>Betaproteobacteria</taxon>
        <taxon>Burkholderiales</taxon>
        <taxon>Alcaligenaceae</taxon>
        <taxon>Alcaligenes</taxon>
    </lineage>
</organism>
<dbReference type="OrthoDB" id="4827574at2"/>
<dbReference type="GeneID" id="29369984"/>
<dbReference type="Pfam" id="PF25191">
    <property type="entry name" value="DUF7832"/>
    <property type="match status" value="1"/>
</dbReference>
<protein>
    <recommendedName>
        <fullName evidence="1">DUF7832 domain-containing protein</fullName>
    </recommendedName>
</protein>
<dbReference type="InterPro" id="IPR057154">
    <property type="entry name" value="DUF7832"/>
</dbReference>
<dbReference type="KEGG" id="afa:UZ73_12235"/>
<evidence type="ECO:0000313" key="4">
    <source>
        <dbReference type="Proteomes" id="UP000245216"/>
    </source>
</evidence>
<dbReference type="EMBL" id="CP096916">
    <property type="protein sequence ID" value="WBM37941.1"/>
    <property type="molecule type" value="Genomic_DNA"/>
</dbReference>
<dbReference type="EMBL" id="QEXO01000003">
    <property type="protein sequence ID" value="PWE14013.1"/>
    <property type="molecule type" value="Genomic_DNA"/>
</dbReference>
<feature type="domain" description="DUF7832" evidence="1">
    <location>
        <begin position="9"/>
        <end position="121"/>
    </location>
</feature>
<sequence length="150" mass="17587">MKTHTDPVKYDAVDWHVGGDYPSDLGPQGGRTHIGMYLAWLVEKGLLANAFMDRYPNEVRQCRDHMLKGSQLLQECCDDVLVSEDMSELGKAFSDFYYDELYLDDYVDTLDDEVLPSIYHVPDDWDSYETLRPVLERRYQHWRQEQGLDD</sequence>
<keyword evidence="5" id="KW-1185">Reference proteome</keyword>
<accession>A0A0M7EZ98</accession>